<dbReference type="InterPro" id="IPR036263">
    <property type="entry name" value="Chorismate_II_sf"/>
</dbReference>
<evidence type="ECO:0000256" key="2">
    <source>
        <dbReference type="ARBA" id="ARBA00004817"/>
    </source>
</evidence>
<sequence>MVLTSMDLLAAKPLDLANIRYALIRQEDTIIFKLIERCQFPLNKSIYTPGTIPIPDYDGSFLDFVLEKSEHAHALVRRYQSPDEYAFSKNLPDPIIEALEYPPLICTDGVNVNDKIKDFYINDILPKLLNPHHQDLGEKKENYGSAAVCDVECLQALSRRIHFGKFVAEVKFLSDVPKYTKMIQERDIAGLTKGITNDAVEKQVLARLEKKAINYGKDPLDVEGSADASSQGKVDVKTVVSMYENFVIPLTKEVEIEYLLRRLEADD</sequence>
<evidence type="ECO:0000256" key="11">
    <source>
        <dbReference type="ARBA" id="ARBA00023235"/>
    </source>
</evidence>
<comment type="subcellular location">
    <subcellularLocation>
        <location evidence="1">Cytoplasm</location>
    </subcellularLocation>
</comment>
<accession>R4X9P5</accession>
<evidence type="ECO:0000313" key="16">
    <source>
        <dbReference type="Proteomes" id="UP000013776"/>
    </source>
</evidence>
<evidence type="ECO:0000256" key="12">
    <source>
        <dbReference type="ARBA" id="ARBA00023979"/>
    </source>
</evidence>
<dbReference type="GO" id="GO:0046417">
    <property type="term" value="P:chorismate metabolic process"/>
    <property type="evidence" value="ECO:0007669"/>
    <property type="project" value="InterPro"/>
</dbReference>
<comment type="caution">
    <text evidence="15">The sequence shown here is derived from an EMBL/GenBank/DDBJ whole genome shotgun (WGS) entry which is preliminary data.</text>
</comment>
<evidence type="ECO:0000256" key="1">
    <source>
        <dbReference type="ARBA" id="ARBA00004496"/>
    </source>
</evidence>
<dbReference type="GO" id="GO:0004106">
    <property type="term" value="F:chorismate mutase activity"/>
    <property type="evidence" value="ECO:0007669"/>
    <property type="project" value="UniProtKB-UniRule"/>
</dbReference>
<dbReference type="InterPro" id="IPR008238">
    <property type="entry name" value="Chorismate_mutase_AroQ_euk"/>
</dbReference>
<dbReference type="UniPathway" id="UPA00120">
    <property type="reaction ID" value="UER00203"/>
</dbReference>
<keyword evidence="10" id="KW-0584">Phenylalanine biosynthesis</keyword>
<reference evidence="15 16" key="1">
    <citation type="journal article" date="2013" name="MBio">
        <title>Genome sequencing of the plant pathogen Taphrina deformans, the causal agent of peach leaf curl.</title>
        <authorList>
            <person name="Cisse O.H."/>
            <person name="Almeida J.M.G.C.F."/>
            <person name="Fonseca A."/>
            <person name="Kumar A.A."/>
            <person name="Salojaervi J."/>
            <person name="Overmyer K."/>
            <person name="Hauser P.M."/>
            <person name="Pagni M."/>
        </authorList>
    </citation>
    <scope>NUCLEOTIDE SEQUENCE [LARGE SCALE GENOMIC DNA]</scope>
    <source>
        <strain evidence="16">PYCC 5710 / ATCC 11124 / CBS 356.35 / IMI 108563 / JCM 9778 / NBRC 8474</strain>
    </source>
</reference>
<keyword evidence="7" id="KW-0827">Tyrosine biosynthesis</keyword>
<keyword evidence="11 13" id="KW-0413">Isomerase</keyword>
<dbReference type="PIRSF" id="PIRSF017318">
    <property type="entry name" value="Chor_mut_AroQ_eu"/>
    <property type="match status" value="1"/>
</dbReference>
<keyword evidence="16" id="KW-1185">Reference proteome</keyword>
<evidence type="ECO:0000256" key="9">
    <source>
        <dbReference type="ARBA" id="ARBA00023141"/>
    </source>
</evidence>
<comment type="catalytic activity">
    <reaction evidence="12">
        <text>chorismate = prephenate</text>
        <dbReference type="Rhea" id="RHEA:13897"/>
        <dbReference type="ChEBI" id="CHEBI:29748"/>
        <dbReference type="ChEBI" id="CHEBI:29934"/>
        <dbReference type="EC" id="5.4.99.5"/>
    </reaction>
    <physiologicalReaction direction="left-to-right" evidence="12">
        <dbReference type="Rhea" id="RHEA:13898"/>
    </physiologicalReaction>
</comment>
<dbReference type="PROSITE" id="PS51169">
    <property type="entry name" value="CHORISMATE_MUT_3"/>
    <property type="match status" value="1"/>
</dbReference>
<dbReference type="NCBIfam" id="TIGR01802">
    <property type="entry name" value="CM_pl-yst"/>
    <property type="match status" value="1"/>
</dbReference>
<gene>
    <name evidence="15" type="ORF">TAPDE_002105</name>
</gene>
<dbReference type="PANTHER" id="PTHR21145:SF12">
    <property type="entry name" value="CHORISMATE MUTASE"/>
    <property type="match status" value="1"/>
</dbReference>
<proteinExistence type="predicted"/>
<keyword evidence="6" id="KW-0963">Cytoplasm</keyword>
<protein>
    <recommendedName>
        <fullName evidence="5 13">Chorismate mutase</fullName>
        <ecNumber evidence="4 13">5.4.99.5</ecNumber>
    </recommendedName>
</protein>
<dbReference type="STRING" id="1097556.R4X9P5"/>
<organism evidence="15 16">
    <name type="scientific">Taphrina deformans (strain PYCC 5710 / ATCC 11124 / CBS 356.35 / IMI 108563 / JCM 9778 / NBRC 8474)</name>
    <name type="common">Peach leaf curl fungus</name>
    <name type="synonym">Lalaria deformans</name>
    <dbReference type="NCBI Taxonomy" id="1097556"/>
    <lineage>
        <taxon>Eukaryota</taxon>
        <taxon>Fungi</taxon>
        <taxon>Dikarya</taxon>
        <taxon>Ascomycota</taxon>
        <taxon>Taphrinomycotina</taxon>
        <taxon>Taphrinomycetes</taxon>
        <taxon>Taphrinales</taxon>
        <taxon>Taphrinaceae</taxon>
        <taxon>Taphrina</taxon>
    </lineage>
</organism>
<dbReference type="GO" id="GO:0006571">
    <property type="term" value="P:tyrosine biosynthetic process"/>
    <property type="evidence" value="ECO:0007669"/>
    <property type="project" value="UniProtKB-KW"/>
</dbReference>
<evidence type="ECO:0000256" key="13">
    <source>
        <dbReference type="PIRNR" id="PIRNR017318"/>
    </source>
</evidence>
<evidence type="ECO:0000256" key="8">
    <source>
        <dbReference type="ARBA" id="ARBA00022605"/>
    </source>
</evidence>
<dbReference type="Proteomes" id="UP000013776">
    <property type="component" value="Unassembled WGS sequence"/>
</dbReference>
<dbReference type="PANTHER" id="PTHR21145">
    <property type="entry name" value="CHORISMATE MUTASE"/>
    <property type="match status" value="1"/>
</dbReference>
<dbReference type="InterPro" id="IPR037039">
    <property type="entry name" value="CM_AroQ_sf_eucaryotic"/>
</dbReference>
<dbReference type="SUPFAM" id="SSF48600">
    <property type="entry name" value="Chorismate mutase II"/>
    <property type="match status" value="1"/>
</dbReference>
<evidence type="ECO:0000313" key="15">
    <source>
        <dbReference type="EMBL" id="CCG82160.1"/>
    </source>
</evidence>
<evidence type="ECO:0000256" key="7">
    <source>
        <dbReference type="ARBA" id="ARBA00022498"/>
    </source>
</evidence>
<dbReference type="Gene3D" id="1.10.590.10">
    <property type="entry name" value="Chorismate mutase, AroQ class superfamily, eukaryotic"/>
    <property type="match status" value="1"/>
</dbReference>
<dbReference type="AlphaFoldDB" id="R4X9P5"/>
<evidence type="ECO:0000259" key="14">
    <source>
        <dbReference type="Pfam" id="PF01817"/>
    </source>
</evidence>
<keyword evidence="8 13" id="KW-0028">Amino-acid biosynthesis</keyword>
<dbReference type="OrthoDB" id="191918at2759"/>
<dbReference type="EC" id="5.4.99.5" evidence="4 13"/>
<comment type="subunit">
    <text evidence="3">Homodimer.</text>
</comment>
<dbReference type="InterPro" id="IPR002701">
    <property type="entry name" value="CM_II_prokaryot"/>
</dbReference>
<evidence type="ECO:0000256" key="5">
    <source>
        <dbReference type="ARBA" id="ARBA00020296"/>
    </source>
</evidence>
<evidence type="ECO:0000256" key="4">
    <source>
        <dbReference type="ARBA" id="ARBA00012404"/>
    </source>
</evidence>
<dbReference type="FunFam" id="1.10.590.10:FF:000002">
    <property type="entry name" value="Chorismate mutase"/>
    <property type="match status" value="1"/>
</dbReference>
<evidence type="ECO:0000256" key="10">
    <source>
        <dbReference type="ARBA" id="ARBA00023222"/>
    </source>
</evidence>
<dbReference type="EMBL" id="CAHR02000072">
    <property type="protein sequence ID" value="CCG82160.1"/>
    <property type="molecule type" value="Genomic_DNA"/>
</dbReference>
<name>R4X9P5_TAPDE</name>
<evidence type="ECO:0000256" key="6">
    <source>
        <dbReference type="ARBA" id="ARBA00022490"/>
    </source>
</evidence>
<evidence type="ECO:0000256" key="3">
    <source>
        <dbReference type="ARBA" id="ARBA00011738"/>
    </source>
</evidence>
<dbReference type="eggNOG" id="KOG0795">
    <property type="taxonomic scope" value="Eukaryota"/>
</dbReference>
<dbReference type="VEuPathDB" id="FungiDB:TAPDE_002105"/>
<comment type="pathway">
    <text evidence="2">Metabolic intermediate biosynthesis; prephenate biosynthesis; prephenate from chorismate: step 1/1.</text>
</comment>
<dbReference type="GO" id="GO:0009094">
    <property type="term" value="P:L-phenylalanine biosynthetic process"/>
    <property type="evidence" value="ECO:0007669"/>
    <property type="project" value="UniProtKB-KW"/>
</dbReference>
<keyword evidence="9 13" id="KW-0057">Aromatic amino acid biosynthesis</keyword>
<feature type="domain" description="Chorismate mutase" evidence="14">
    <location>
        <begin position="144"/>
        <end position="255"/>
    </location>
</feature>
<dbReference type="Pfam" id="PF01817">
    <property type="entry name" value="CM_2"/>
    <property type="match status" value="1"/>
</dbReference>
<dbReference type="GO" id="GO:0005737">
    <property type="term" value="C:cytoplasm"/>
    <property type="evidence" value="ECO:0007669"/>
    <property type="project" value="UniProtKB-SubCell"/>
</dbReference>